<dbReference type="GO" id="GO:0004180">
    <property type="term" value="F:carboxypeptidase activity"/>
    <property type="evidence" value="ECO:0007669"/>
    <property type="project" value="UniProtKB-KW"/>
</dbReference>
<dbReference type="AlphaFoldDB" id="A0AAP0G1P1"/>
<protein>
    <submittedName>
        <fullName evidence="1">Glutamate carboxypeptidase 2</fullName>
    </submittedName>
</protein>
<dbReference type="SUPFAM" id="SSF53187">
    <property type="entry name" value="Zn-dependent exopeptidases"/>
    <property type="match status" value="1"/>
</dbReference>
<name>A0AAP0G1P1_9ASPA</name>
<sequence>MKGYEEPDRYVILGSHRDSWTYGVSSHLGALLCCRWSSKKTIILCSWDAEKFGMVRSQNILIEPAQSRFKTYSEFVL</sequence>
<evidence type="ECO:0000313" key="2">
    <source>
        <dbReference type="Proteomes" id="UP001418222"/>
    </source>
</evidence>
<keyword evidence="1" id="KW-0378">Hydrolase</keyword>
<gene>
    <name evidence="1" type="primary">AMP1</name>
    <name evidence="1" type="ORF">KSP39_PZI015389</name>
</gene>
<dbReference type="Gene3D" id="3.40.630.10">
    <property type="entry name" value="Zn peptidases"/>
    <property type="match status" value="1"/>
</dbReference>
<keyword evidence="1" id="KW-0645">Protease</keyword>
<evidence type="ECO:0000313" key="1">
    <source>
        <dbReference type="EMBL" id="KAK8933526.1"/>
    </source>
</evidence>
<proteinExistence type="predicted"/>
<accession>A0AAP0G1P1</accession>
<organism evidence="1 2">
    <name type="scientific">Platanthera zijinensis</name>
    <dbReference type="NCBI Taxonomy" id="2320716"/>
    <lineage>
        <taxon>Eukaryota</taxon>
        <taxon>Viridiplantae</taxon>
        <taxon>Streptophyta</taxon>
        <taxon>Embryophyta</taxon>
        <taxon>Tracheophyta</taxon>
        <taxon>Spermatophyta</taxon>
        <taxon>Magnoliopsida</taxon>
        <taxon>Liliopsida</taxon>
        <taxon>Asparagales</taxon>
        <taxon>Orchidaceae</taxon>
        <taxon>Orchidoideae</taxon>
        <taxon>Orchideae</taxon>
        <taxon>Orchidinae</taxon>
        <taxon>Platanthera</taxon>
    </lineage>
</organism>
<reference evidence="1 2" key="1">
    <citation type="journal article" date="2022" name="Nat. Plants">
        <title>Genomes of leafy and leafless Platanthera orchids illuminate the evolution of mycoheterotrophy.</title>
        <authorList>
            <person name="Li M.H."/>
            <person name="Liu K.W."/>
            <person name="Li Z."/>
            <person name="Lu H.C."/>
            <person name="Ye Q.L."/>
            <person name="Zhang D."/>
            <person name="Wang J.Y."/>
            <person name="Li Y.F."/>
            <person name="Zhong Z.M."/>
            <person name="Liu X."/>
            <person name="Yu X."/>
            <person name="Liu D.K."/>
            <person name="Tu X.D."/>
            <person name="Liu B."/>
            <person name="Hao Y."/>
            <person name="Liao X.Y."/>
            <person name="Jiang Y.T."/>
            <person name="Sun W.H."/>
            <person name="Chen J."/>
            <person name="Chen Y.Q."/>
            <person name="Ai Y."/>
            <person name="Zhai J.W."/>
            <person name="Wu S.S."/>
            <person name="Zhou Z."/>
            <person name="Hsiao Y.Y."/>
            <person name="Wu W.L."/>
            <person name="Chen Y.Y."/>
            <person name="Lin Y.F."/>
            <person name="Hsu J.L."/>
            <person name="Li C.Y."/>
            <person name="Wang Z.W."/>
            <person name="Zhao X."/>
            <person name="Zhong W.Y."/>
            <person name="Ma X.K."/>
            <person name="Ma L."/>
            <person name="Huang J."/>
            <person name="Chen G.Z."/>
            <person name="Huang M.Z."/>
            <person name="Huang L."/>
            <person name="Peng D.H."/>
            <person name="Luo Y.B."/>
            <person name="Zou S.Q."/>
            <person name="Chen S.P."/>
            <person name="Lan S."/>
            <person name="Tsai W.C."/>
            <person name="Van de Peer Y."/>
            <person name="Liu Z.J."/>
        </authorList>
    </citation>
    <scope>NUCLEOTIDE SEQUENCE [LARGE SCALE GENOMIC DNA]</scope>
    <source>
        <strain evidence="1">Lor287</strain>
    </source>
</reference>
<keyword evidence="1" id="KW-0121">Carboxypeptidase</keyword>
<dbReference type="PANTHER" id="PTHR10404">
    <property type="entry name" value="N-ACETYLATED-ALPHA-LINKED ACIDIC DIPEPTIDASE"/>
    <property type="match status" value="1"/>
</dbReference>
<comment type="caution">
    <text evidence="1">The sequence shown here is derived from an EMBL/GenBank/DDBJ whole genome shotgun (WGS) entry which is preliminary data.</text>
</comment>
<dbReference type="PANTHER" id="PTHR10404:SF75">
    <property type="entry name" value="GLUTAMATE CARBOXYPEPTIDASE AMP1-RELATED"/>
    <property type="match status" value="1"/>
</dbReference>
<dbReference type="InterPro" id="IPR039373">
    <property type="entry name" value="Peptidase_M28B"/>
</dbReference>
<dbReference type="EMBL" id="JBBWWQ010000013">
    <property type="protein sequence ID" value="KAK8933526.1"/>
    <property type="molecule type" value="Genomic_DNA"/>
</dbReference>
<keyword evidence="2" id="KW-1185">Reference proteome</keyword>
<dbReference type="Proteomes" id="UP001418222">
    <property type="component" value="Unassembled WGS sequence"/>
</dbReference>